<evidence type="ECO:0000313" key="6">
    <source>
        <dbReference type="Proteomes" id="UP000077875"/>
    </source>
</evidence>
<keyword evidence="1 3" id="KW-0732">Signal</keyword>
<feature type="region of interest" description="Disordered" evidence="2">
    <location>
        <begin position="23"/>
        <end position="42"/>
    </location>
</feature>
<organism evidence="5 6">
    <name type="scientific">Halotalea alkalilenta</name>
    <dbReference type="NCBI Taxonomy" id="376489"/>
    <lineage>
        <taxon>Bacteria</taxon>
        <taxon>Pseudomonadati</taxon>
        <taxon>Pseudomonadota</taxon>
        <taxon>Gammaproteobacteria</taxon>
        <taxon>Oceanospirillales</taxon>
        <taxon>Halomonadaceae</taxon>
        <taxon>Halotalea</taxon>
    </lineage>
</organism>
<dbReference type="PROSITE" id="PS51257">
    <property type="entry name" value="PROKAR_LIPOPROTEIN"/>
    <property type="match status" value="1"/>
</dbReference>
<feature type="domain" description="BON" evidence="4">
    <location>
        <begin position="46"/>
        <end position="114"/>
    </location>
</feature>
<gene>
    <name evidence="5" type="ORF">A5892_08685</name>
</gene>
<evidence type="ECO:0000256" key="3">
    <source>
        <dbReference type="SAM" id="SignalP"/>
    </source>
</evidence>
<evidence type="ECO:0000259" key="4">
    <source>
        <dbReference type="PROSITE" id="PS50914"/>
    </source>
</evidence>
<dbReference type="Gene3D" id="3.30.1340.30">
    <property type="match status" value="1"/>
</dbReference>
<proteinExistence type="predicted"/>
<dbReference type="SMART" id="SM00749">
    <property type="entry name" value="BON"/>
    <property type="match status" value="2"/>
</dbReference>
<evidence type="ECO:0000256" key="2">
    <source>
        <dbReference type="SAM" id="MobiDB-lite"/>
    </source>
</evidence>
<reference evidence="5 6" key="1">
    <citation type="submission" date="2016-04" db="EMBL/GenBank/DDBJ databases">
        <title>Complete Genome Sequence of Halotalea alkalilenta IHB B 13600.</title>
        <authorList>
            <person name="Swarnkar M.K."/>
            <person name="Sharma A."/>
            <person name="Kaushal K."/>
            <person name="Soni R."/>
            <person name="Rana S."/>
            <person name="Singh A.K."/>
            <person name="Gulati A."/>
        </authorList>
    </citation>
    <scope>NUCLEOTIDE SEQUENCE [LARGE SCALE GENOMIC DNA]</scope>
    <source>
        <strain evidence="5 6">IHB B 13600</strain>
    </source>
</reference>
<dbReference type="AlphaFoldDB" id="A0A172YE70"/>
<dbReference type="InterPro" id="IPR007055">
    <property type="entry name" value="BON_dom"/>
</dbReference>
<sequence>MSNKRLPLLLIAAVLLATGCSTGSGGTSASATAAPATTRSAETARSDADLARSLYQQLSQTPGFAQAHINVDSFNGYVLLTGQVPNQEFRAQAEQQAQAAQGARAVHNALVVGANTSPWQRMQDTWITTRVVSSLRTASAIDSSRLHVITENGVVYMMGLIRPYEADNLVNIAGRVAGVRSVVKVFEFVQ</sequence>
<dbReference type="PANTHER" id="PTHR34606:SF4">
    <property type="entry name" value="OUTER MEMBRANE LIPOPROTEIN DOLP"/>
    <property type="match status" value="1"/>
</dbReference>
<feature type="domain" description="BON" evidence="4">
    <location>
        <begin position="123"/>
        <end position="190"/>
    </location>
</feature>
<feature type="compositionally biased region" description="Low complexity" evidence="2">
    <location>
        <begin position="23"/>
        <end position="41"/>
    </location>
</feature>
<feature type="chain" id="PRO_5008004646" description="BON domain-containing protein" evidence="3">
    <location>
        <begin position="24"/>
        <end position="190"/>
    </location>
</feature>
<evidence type="ECO:0000256" key="1">
    <source>
        <dbReference type="ARBA" id="ARBA00022729"/>
    </source>
</evidence>
<dbReference type="PANTHER" id="PTHR34606">
    <property type="entry name" value="BON DOMAIN-CONTAINING PROTEIN"/>
    <property type="match status" value="1"/>
</dbReference>
<dbReference type="RefSeq" id="WP_064122477.1">
    <property type="nucleotide sequence ID" value="NZ_CP015243.1"/>
</dbReference>
<evidence type="ECO:0000313" key="5">
    <source>
        <dbReference type="EMBL" id="ANF57533.1"/>
    </source>
</evidence>
<dbReference type="EMBL" id="CP015243">
    <property type="protein sequence ID" value="ANF57533.1"/>
    <property type="molecule type" value="Genomic_DNA"/>
</dbReference>
<keyword evidence="6" id="KW-1185">Reference proteome</keyword>
<dbReference type="PROSITE" id="PS50914">
    <property type="entry name" value="BON"/>
    <property type="match status" value="2"/>
</dbReference>
<dbReference type="InterPro" id="IPR014004">
    <property type="entry name" value="Transpt-assoc_nodulatn_dom_bac"/>
</dbReference>
<dbReference type="KEGG" id="haa:A5892_08685"/>
<name>A0A172YE70_9GAMM</name>
<dbReference type="InterPro" id="IPR051686">
    <property type="entry name" value="Lipoprotein_DolP"/>
</dbReference>
<protein>
    <recommendedName>
        <fullName evidence="4">BON domain-containing protein</fullName>
    </recommendedName>
</protein>
<dbReference type="Pfam" id="PF04972">
    <property type="entry name" value="BON"/>
    <property type="match status" value="2"/>
</dbReference>
<feature type="signal peptide" evidence="3">
    <location>
        <begin position="1"/>
        <end position="23"/>
    </location>
</feature>
<dbReference type="Proteomes" id="UP000077875">
    <property type="component" value="Chromosome"/>
</dbReference>
<accession>A0A172YE70</accession>
<dbReference type="STRING" id="376489.A5892_08685"/>